<name>A0ABS7WT51_9BACT</name>
<reference evidence="1 2" key="1">
    <citation type="submission" date="2020-07" db="EMBL/GenBank/DDBJ databases">
        <title>Transfer of Campylobacter canadensis to the novel genus Avispirillum gen. nov., that also includes two novel species recovered from migratory waterfowl: Avispirillum anseris sp. nov. and Avispirillum brantae sp. nov.</title>
        <authorList>
            <person name="Miller W.G."/>
            <person name="Chapman M.H."/>
            <person name="Yee E."/>
            <person name="Inglis G.D."/>
        </authorList>
    </citation>
    <scope>NUCLEOTIDE SEQUENCE [LARGE SCALE GENOMIC DNA]</scope>
    <source>
        <strain evidence="1 2">L283</strain>
    </source>
</reference>
<accession>A0ABS7WT51</accession>
<protein>
    <submittedName>
        <fullName evidence="1">Uncharacterized protein</fullName>
    </submittedName>
</protein>
<dbReference type="Proteomes" id="UP000786183">
    <property type="component" value="Unassembled WGS sequence"/>
</dbReference>
<evidence type="ECO:0000313" key="1">
    <source>
        <dbReference type="EMBL" id="MBZ7987938.1"/>
    </source>
</evidence>
<organism evidence="1 2">
    <name type="scientific">Campylobacter canadensis</name>
    <dbReference type="NCBI Taxonomy" id="449520"/>
    <lineage>
        <taxon>Bacteria</taxon>
        <taxon>Pseudomonadati</taxon>
        <taxon>Campylobacterota</taxon>
        <taxon>Epsilonproteobacteria</taxon>
        <taxon>Campylobacterales</taxon>
        <taxon>Campylobacteraceae</taxon>
        <taxon>Campylobacter</taxon>
    </lineage>
</organism>
<gene>
    <name evidence="1" type="ORF">AVCANL283_07500</name>
</gene>
<sequence length="183" mass="21282">MKIEVKNDELILTKLDGMSEICKDAFSYYKLKNTVCGRFVVEHNAYYQKDKNAILTGDFSKSAEDYEDYSVCPKYDLGKNDKVVFSLSKMLYPYMGVSMYAKLEELKEEHKNKDLKSFFDNNLPHLAKSCVKLENNKIILNKLPQKDSKDEIICYAFLATFREAFGDELIKNGSFDMSKYFKK</sequence>
<dbReference type="EMBL" id="JACGBB010000020">
    <property type="protein sequence ID" value="MBZ7987938.1"/>
    <property type="molecule type" value="Genomic_DNA"/>
</dbReference>
<comment type="caution">
    <text evidence="1">The sequence shown here is derived from an EMBL/GenBank/DDBJ whole genome shotgun (WGS) entry which is preliminary data.</text>
</comment>
<proteinExistence type="predicted"/>
<evidence type="ECO:0000313" key="2">
    <source>
        <dbReference type="Proteomes" id="UP000786183"/>
    </source>
</evidence>
<keyword evidence="2" id="KW-1185">Reference proteome</keyword>
<dbReference type="RefSeq" id="WP_224325511.1">
    <property type="nucleotide sequence ID" value="NZ_JACGBB010000020.1"/>
</dbReference>